<evidence type="ECO:0000259" key="3">
    <source>
        <dbReference type="Pfam" id="PF00326"/>
    </source>
</evidence>
<dbReference type="PANTHER" id="PTHR42776:SF27">
    <property type="entry name" value="DIPEPTIDYL PEPTIDASE FAMILY MEMBER 6"/>
    <property type="match status" value="1"/>
</dbReference>
<feature type="domain" description="Peptidase S9 prolyl oligopeptidase catalytic" evidence="3">
    <location>
        <begin position="636"/>
        <end position="810"/>
    </location>
</feature>
<dbReference type="SUPFAM" id="SSF53474">
    <property type="entry name" value="alpha/beta-Hydrolases"/>
    <property type="match status" value="1"/>
</dbReference>
<evidence type="ECO:0000313" key="4">
    <source>
        <dbReference type="EMBL" id="PWN05461.1"/>
    </source>
</evidence>
<organism evidence="4 5">
    <name type="scientific">Rhodohalobacter mucosus</name>
    <dbReference type="NCBI Taxonomy" id="2079485"/>
    <lineage>
        <taxon>Bacteria</taxon>
        <taxon>Pseudomonadati</taxon>
        <taxon>Balneolota</taxon>
        <taxon>Balneolia</taxon>
        <taxon>Balneolales</taxon>
        <taxon>Balneolaceae</taxon>
        <taxon>Rhodohalobacter</taxon>
    </lineage>
</organism>
<dbReference type="Gene3D" id="3.40.50.1820">
    <property type="entry name" value="alpha/beta hydrolase"/>
    <property type="match status" value="1"/>
</dbReference>
<sequence length="816" mass="92974">MRGSGAGFERTYGYAWSGDPSTLSVARFLCSSDLLFFCSSVPLFFCFIFFPLLLQTLAEDAYLRSDYLLTPDNLAMYRILFSILFAGLLFQTGYPPAIAQDLKPFTPDEMLEVENINITGITDDGRFAAVSASTQRDRLGVDHFRFADPTYLQQRTSRLYVLDTENGEQHEVTDRPEVIQNTAWSPDNRTLAIVMMDGQQVTLHLYDAGRQRLRELRPRTGLEIASNTGLDWTPDGSGLILSLRADGWRAKADSMYTAINDGPIVIQDSNNDFLAWDRVWNQNSTSLLTFLDIDSREVTELTDEGMFDSLNIAEDGSFAAITQEFPLRTDYTRSDDATEYLMYTVSLNNPAQRDTLVSRTTDSPDAEWDPAGTRWAWSDEGKVFIRHIADTAGIEITADRYEFVEEEDTTSLEFRFDRWSQSGESVLLRSDKGYHLAGTDTAETDMELIYRFPEDEDSEPRRNLMHWSENEGHLYFTTSARDEWQRGMVRYNIDTQEMETLLVDDQLYSDWNFAEDADLLVFERAEGNHPTEVFASSYDLSDLRRLTAFSDWLDEYAIPETELIQYMDVDADTLYGVLYYPANYEEGEKYPLIAYIYENFFDNNFNALANVLANRGYFVLRPSVDLEQGYPGEGWVKGVTTAINKLMERGLVDGTKLGVEGISYGGYGANLLITQTDRFAAAINNSGKVNMISFLGDSPKIGTRNYSAAEVGQDRIGQTFWEAPDKYVAHSAVFFADRITTPLLILSGEGDWNVPADNQREMYYALRRLDKPVKWINYMNAGHGAGLAGTEEDFYHQWETVFEWYEEHFETDEQTN</sequence>
<keyword evidence="5" id="KW-1185">Reference proteome</keyword>
<keyword evidence="2" id="KW-0472">Membrane</keyword>
<feature type="transmembrane region" description="Helical" evidence="2">
    <location>
        <begin position="75"/>
        <end position="94"/>
    </location>
</feature>
<accession>A0A316TP76</accession>
<keyword evidence="4" id="KW-0031">Aminopeptidase</keyword>
<dbReference type="GO" id="GO:0004252">
    <property type="term" value="F:serine-type endopeptidase activity"/>
    <property type="evidence" value="ECO:0007669"/>
    <property type="project" value="TreeGrafter"/>
</dbReference>
<dbReference type="InterPro" id="IPR001375">
    <property type="entry name" value="Peptidase_S9_cat"/>
</dbReference>
<dbReference type="Proteomes" id="UP000245533">
    <property type="component" value="Unassembled WGS sequence"/>
</dbReference>
<keyword evidence="4" id="KW-0645">Protease</keyword>
<dbReference type="AlphaFoldDB" id="A0A316TP76"/>
<comment type="caution">
    <text evidence="4">The sequence shown here is derived from an EMBL/GenBank/DDBJ whole genome shotgun (WGS) entry which is preliminary data.</text>
</comment>
<evidence type="ECO:0000313" key="5">
    <source>
        <dbReference type="Proteomes" id="UP000245533"/>
    </source>
</evidence>
<proteinExistence type="predicted"/>
<dbReference type="PANTHER" id="PTHR42776">
    <property type="entry name" value="SERINE PEPTIDASE S9 FAMILY MEMBER"/>
    <property type="match status" value="1"/>
</dbReference>
<dbReference type="Pfam" id="PF00326">
    <property type="entry name" value="Peptidase_S9"/>
    <property type="match status" value="1"/>
</dbReference>
<feature type="transmembrane region" description="Helical" evidence="2">
    <location>
        <begin position="34"/>
        <end position="54"/>
    </location>
</feature>
<dbReference type="GO" id="GO:0004177">
    <property type="term" value="F:aminopeptidase activity"/>
    <property type="evidence" value="ECO:0007669"/>
    <property type="project" value="UniProtKB-KW"/>
</dbReference>
<keyword evidence="2" id="KW-1133">Transmembrane helix</keyword>
<gene>
    <name evidence="4" type="ORF">DDZ15_15465</name>
</gene>
<protein>
    <submittedName>
        <fullName evidence="4">Dipeptidyl aminopeptidase</fullName>
    </submittedName>
</protein>
<dbReference type="InterPro" id="IPR029058">
    <property type="entry name" value="AB_hydrolase_fold"/>
</dbReference>
<keyword evidence="1" id="KW-0378">Hydrolase</keyword>
<dbReference type="InterPro" id="IPR011042">
    <property type="entry name" value="6-blade_b-propeller_TolB-like"/>
</dbReference>
<name>A0A316TP76_9BACT</name>
<keyword evidence="2" id="KW-0812">Transmembrane</keyword>
<dbReference type="Gene3D" id="2.120.10.30">
    <property type="entry name" value="TolB, C-terminal domain"/>
    <property type="match status" value="2"/>
</dbReference>
<dbReference type="SUPFAM" id="SSF82171">
    <property type="entry name" value="DPP6 N-terminal domain-like"/>
    <property type="match status" value="1"/>
</dbReference>
<dbReference type="EMBL" id="QGGB01000010">
    <property type="protein sequence ID" value="PWN05461.1"/>
    <property type="molecule type" value="Genomic_DNA"/>
</dbReference>
<evidence type="ECO:0000256" key="1">
    <source>
        <dbReference type="ARBA" id="ARBA00022801"/>
    </source>
</evidence>
<evidence type="ECO:0000256" key="2">
    <source>
        <dbReference type="SAM" id="Phobius"/>
    </source>
</evidence>
<reference evidence="4 5" key="1">
    <citation type="submission" date="2018-05" db="EMBL/GenBank/DDBJ databases">
        <title>Rhodohalobacter halophilus gen. nov., sp. nov., a moderately halophilic member of the family Balneolaceae.</title>
        <authorList>
            <person name="Liu Z.-W."/>
        </authorList>
    </citation>
    <scope>NUCLEOTIDE SEQUENCE [LARGE SCALE GENOMIC DNA]</scope>
    <source>
        <strain evidence="4 5">8A47</strain>
    </source>
</reference>
<dbReference type="GO" id="GO:0006508">
    <property type="term" value="P:proteolysis"/>
    <property type="evidence" value="ECO:0007669"/>
    <property type="project" value="InterPro"/>
</dbReference>